<keyword evidence="2" id="KW-1133">Transmembrane helix</keyword>
<reference evidence="3 4" key="1">
    <citation type="journal article" date="2018" name="Mol. Plant">
        <title>The genome of Artemisia annua provides insight into the evolution of Asteraceae family and artemisinin biosynthesis.</title>
        <authorList>
            <person name="Shen Q."/>
            <person name="Zhang L."/>
            <person name="Liao Z."/>
            <person name="Wang S."/>
            <person name="Yan T."/>
            <person name="Shi P."/>
            <person name="Liu M."/>
            <person name="Fu X."/>
            <person name="Pan Q."/>
            <person name="Wang Y."/>
            <person name="Lv Z."/>
            <person name="Lu X."/>
            <person name="Zhang F."/>
            <person name="Jiang W."/>
            <person name="Ma Y."/>
            <person name="Chen M."/>
            <person name="Hao X."/>
            <person name="Li L."/>
            <person name="Tang Y."/>
            <person name="Lv G."/>
            <person name="Zhou Y."/>
            <person name="Sun X."/>
            <person name="Brodelius P.E."/>
            <person name="Rose J.K.C."/>
            <person name="Tang K."/>
        </authorList>
    </citation>
    <scope>NUCLEOTIDE SEQUENCE [LARGE SCALE GENOMIC DNA]</scope>
    <source>
        <strain evidence="4">cv. Huhao1</strain>
        <tissue evidence="3">Leaf</tissue>
    </source>
</reference>
<evidence type="ECO:0000256" key="2">
    <source>
        <dbReference type="SAM" id="Phobius"/>
    </source>
</evidence>
<dbReference type="OrthoDB" id="1304551at2759"/>
<feature type="transmembrane region" description="Helical" evidence="2">
    <location>
        <begin position="101"/>
        <end position="125"/>
    </location>
</feature>
<dbReference type="PANTHER" id="PTHR46631:SF21">
    <property type="entry name" value="60S RIBOSOMAL PROTEIN L18A-LIKE PROTEIN"/>
    <property type="match status" value="1"/>
</dbReference>
<evidence type="ECO:0008006" key="5">
    <source>
        <dbReference type="Google" id="ProtNLM"/>
    </source>
</evidence>
<protein>
    <recommendedName>
        <fullName evidence="5">Ribosomal protein L18ae family</fullName>
    </recommendedName>
</protein>
<accession>A0A2U1MLZ8</accession>
<keyword evidence="2" id="KW-0472">Membrane</keyword>
<feature type="transmembrane region" description="Helical" evidence="2">
    <location>
        <begin position="137"/>
        <end position="155"/>
    </location>
</feature>
<keyword evidence="4" id="KW-1185">Reference proteome</keyword>
<name>A0A2U1MLZ8_ARTAN</name>
<evidence type="ECO:0000313" key="3">
    <source>
        <dbReference type="EMBL" id="PWA62268.1"/>
    </source>
</evidence>
<feature type="region of interest" description="Disordered" evidence="1">
    <location>
        <begin position="1"/>
        <end position="61"/>
    </location>
</feature>
<evidence type="ECO:0000313" key="4">
    <source>
        <dbReference type="Proteomes" id="UP000245207"/>
    </source>
</evidence>
<keyword evidence="2" id="KW-0812">Transmembrane</keyword>
<dbReference type="Proteomes" id="UP000245207">
    <property type="component" value="Unassembled WGS sequence"/>
</dbReference>
<dbReference type="STRING" id="35608.A0A2U1MLZ8"/>
<sequence>MTEEDGKTRGVNTPQPSAPPQQPPYNYYGTFQGVANHPQPPPPQTAVGFPQPAPPPQHVHHHQYQQPYYQHGYQTVQGIVIAPGAPVLVGHRRLPCCGCGIGWFLFFVGFLFGALPWYIGAFILLCVRVDYREKPGLLACTIGAILVLIAVSLSVERVKYDHW</sequence>
<dbReference type="EMBL" id="PKPP01004905">
    <property type="protein sequence ID" value="PWA62268.1"/>
    <property type="molecule type" value="Genomic_DNA"/>
</dbReference>
<organism evidence="3 4">
    <name type="scientific">Artemisia annua</name>
    <name type="common">Sweet wormwood</name>
    <dbReference type="NCBI Taxonomy" id="35608"/>
    <lineage>
        <taxon>Eukaryota</taxon>
        <taxon>Viridiplantae</taxon>
        <taxon>Streptophyta</taxon>
        <taxon>Embryophyta</taxon>
        <taxon>Tracheophyta</taxon>
        <taxon>Spermatophyta</taxon>
        <taxon>Magnoliopsida</taxon>
        <taxon>eudicotyledons</taxon>
        <taxon>Gunneridae</taxon>
        <taxon>Pentapetalae</taxon>
        <taxon>asterids</taxon>
        <taxon>campanulids</taxon>
        <taxon>Asterales</taxon>
        <taxon>Asteraceae</taxon>
        <taxon>Asteroideae</taxon>
        <taxon>Anthemideae</taxon>
        <taxon>Artemisiinae</taxon>
        <taxon>Artemisia</taxon>
    </lineage>
</organism>
<gene>
    <name evidence="3" type="ORF">CTI12_AA364930</name>
</gene>
<dbReference type="PANTHER" id="PTHR46631">
    <property type="entry name" value="60S RIBOSOMAL PROTEIN L18A-LIKE"/>
    <property type="match status" value="1"/>
</dbReference>
<comment type="caution">
    <text evidence="3">The sequence shown here is derived from an EMBL/GenBank/DDBJ whole genome shotgun (WGS) entry which is preliminary data.</text>
</comment>
<evidence type="ECO:0000256" key="1">
    <source>
        <dbReference type="SAM" id="MobiDB-lite"/>
    </source>
</evidence>
<proteinExistence type="predicted"/>
<dbReference type="AlphaFoldDB" id="A0A2U1MLZ8"/>
<dbReference type="InterPro" id="IPR044804">
    <property type="entry name" value="Ribosomal_eL20z-like"/>
</dbReference>